<dbReference type="Proteomes" id="UP001597052">
    <property type="component" value="Unassembled WGS sequence"/>
</dbReference>
<evidence type="ECO:0000313" key="3">
    <source>
        <dbReference type="Proteomes" id="UP001597052"/>
    </source>
</evidence>
<dbReference type="PROSITE" id="PS51257">
    <property type="entry name" value="PROKAR_LIPOPROTEIN"/>
    <property type="match status" value="1"/>
</dbReference>
<protein>
    <submittedName>
        <fullName evidence="2">DUF6517 family protein</fullName>
    </submittedName>
</protein>
<feature type="compositionally biased region" description="Acidic residues" evidence="1">
    <location>
        <begin position="241"/>
        <end position="254"/>
    </location>
</feature>
<evidence type="ECO:0000313" key="2">
    <source>
        <dbReference type="EMBL" id="MFD1642705.1"/>
    </source>
</evidence>
<accession>A0ABD6D8T2</accession>
<keyword evidence="3" id="KW-1185">Reference proteome</keyword>
<dbReference type="EMBL" id="JBHUDM010000003">
    <property type="protein sequence ID" value="MFD1642705.1"/>
    <property type="molecule type" value="Genomic_DNA"/>
</dbReference>
<proteinExistence type="predicted"/>
<dbReference type="InterPro" id="IPR045396">
    <property type="entry name" value="DUF6517"/>
</dbReference>
<dbReference type="Pfam" id="PF20127">
    <property type="entry name" value="DUF6517"/>
    <property type="match status" value="1"/>
</dbReference>
<dbReference type="AlphaFoldDB" id="A0ABD6D8T2"/>
<dbReference type="RefSeq" id="WP_256396104.1">
    <property type="nucleotide sequence ID" value="NZ_JANHDJ010000003.1"/>
</dbReference>
<evidence type="ECO:0000256" key="1">
    <source>
        <dbReference type="SAM" id="MobiDB-lite"/>
    </source>
</evidence>
<gene>
    <name evidence="2" type="ORF">ACFSBW_12555</name>
</gene>
<feature type="region of interest" description="Disordered" evidence="1">
    <location>
        <begin position="214"/>
        <end position="266"/>
    </location>
</feature>
<feature type="compositionally biased region" description="Low complexity" evidence="1">
    <location>
        <begin position="214"/>
        <end position="240"/>
    </location>
</feature>
<name>A0ABD6D8T2_9EURY</name>
<organism evidence="2 3">
    <name type="scientific">Halohasta litorea</name>
    <dbReference type="NCBI Taxonomy" id="869891"/>
    <lineage>
        <taxon>Archaea</taxon>
        <taxon>Methanobacteriati</taxon>
        <taxon>Methanobacteriota</taxon>
        <taxon>Stenosarchaea group</taxon>
        <taxon>Halobacteria</taxon>
        <taxon>Halobacteriales</taxon>
        <taxon>Haloferacaceae</taxon>
        <taxon>Halohasta</taxon>
    </lineage>
</organism>
<reference evidence="2 3" key="1">
    <citation type="journal article" date="2019" name="Int. J. Syst. Evol. Microbiol.">
        <title>The Global Catalogue of Microorganisms (GCM) 10K type strain sequencing project: providing services to taxonomists for standard genome sequencing and annotation.</title>
        <authorList>
            <consortium name="The Broad Institute Genomics Platform"/>
            <consortium name="The Broad Institute Genome Sequencing Center for Infectious Disease"/>
            <person name="Wu L."/>
            <person name="Ma J."/>
        </authorList>
    </citation>
    <scope>NUCLEOTIDE SEQUENCE [LARGE SCALE GENOMIC DNA]</scope>
    <source>
        <strain evidence="2 3">CGMCC 1.10593</strain>
    </source>
</reference>
<comment type="caution">
    <text evidence="2">The sequence shown here is derived from an EMBL/GenBank/DDBJ whole genome shotgun (WGS) entry which is preliminary data.</text>
</comment>
<sequence>MNRRALLAGTAAAGMLGVSGCLSGVLGTVTSLESTPAGVSESALDSTSYAAVGIEEIVTEETVEVAGQSETIAVTSYLSNYEKQVGIEGLAQQATATFAVLSTPKLEIAGRTMNPVGEMSGREVVELIGDNYESIDGIEHDSDETITILDQSTTKSRFVAEANFSGLPLELDIHVTEAVDRGDDLLVAIGVYPRQFRMTEGENARTLAESITAEPTAAEAANGTETGNESADTEPTNSSTEETESTSDESDSNESDGLLDVTDRLA</sequence>